<keyword evidence="10 18" id="KW-0479">Metal-binding</keyword>
<evidence type="ECO:0000256" key="3">
    <source>
        <dbReference type="ARBA" id="ARBA00010525"/>
    </source>
</evidence>
<evidence type="ECO:0000313" key="19">
    <source>
        <dbReference type="EMBL" id="MDC2888454.1"/>
    </source>
</evidence>
<name>A0ABT5FBD9_9GAMM</name>
<keyword evidence="13 18" id="KW-0106">Calcium</keyword>
<proteinExistence type="inferred from homology"/>
<evidence type="ECO:0000256" key="14">
    <source>
        <dbReference type="ARBA" id="ARBA00022963"/>
    </source>
</evidence>
<comment type="catalytic activity">
    <reaction evidence="2 18">
        <text>a 1,2-diacyl-sn-glycero-3-phosphocholine + H2O = a 1-acyl-sn-glycero-3-phosphocholine + a fatty acid + H(+)</text>
        <dbReference type="Rhea" id="RHEA:15801"/>
        <dbReference type="ChEBI" id="CHEBI:15377"/>
        <dbReference type="ChEBI" id="CHEBI:15378"/>
        <dbReference type="ChEBI" id="CHEBI:28868"/>
        <dbReference type="ChEBI" id="CHEBI:57643"/>
        <dbReference type="ChEBI" id="CHEBI:58168"/>
        <dbReference type="EC" id="3.1.1.4"/>
    </reaction>
</comment>
<evidence type="ECO:0000256" key="6">
    <source>
        <dbReference type="ARBA" id="ARBA00013278"/>
    </source>
</evidence>
<evidence type="ECO:0000256" key="8">
    <source>
        <dbReference type="ARBA" id="ARBA00022452"/>
    </source>
</evidence>
<reference evidence="19 20" key="1">
    <citation type="submission" date="2023-01" db="EMBL/GenBank/DDBJ databases">
        <title>Psychrosphaera sp. nov., isolated from marine algae.</title>
        <authorList>
            <person name="Bayburt H."/>
            <person name="Choi B.J."/>
            <person name="Kim J.M."/>
            <person name="Choi D.G."/>
            <person name="Jeon C.O."/>
        </authorList>
    </citation>
    <scope>NUCLEOTIDE SEQUENCE [LARGE SCALE GENOMIC DNA]</scope>
    <source>
        <strain evidence="19 20">G1-22</strain>
    </source>
</reference>
<dbReference type="PANTHER" id="PTHR40457:SF1">
    <property type="entry name" value="PHOSPHOLIPASE A1"/>
    <property type="match status" value="1"/>
</dbReference>
<keyword evidence="20" id="KW-1185">Reference proteome</keyword>
<evidence type="ECO:0000313" key="20">
    <source>
        <dbReference type="Proteomes" id="UP001528411"/>
    </source>
</evidence>
<dbReference type="PANTHER" id="PTHR40457">
    <property type="entry name" value="PHOSPHOLIPASE A1"/>
    <property type="match status" value="1"/>
</dbReference>
<dbReference type="InterPro" id="IPR036541">
    <property type="entry name" value="PLipase_A1_sf"/>
</dbReference>
<dbReference type="SUPFAM" id="SSF56931">
    <property type="entry name" value="Outer membrane phospholipase A (OMPLA)"/>
    <property type="match status" value="1"/>
</dbReference>
<evidence type="ECO:0000256" key="2">
    <source>
        <dbReference type="ARBA" id="ARBA00001604"/>
    </source>
</evidence>
<organism evidence="19 20">
    <name type="scientific">Psychrosphaera algicola</name>
    <dbReference type="NCBI Taxonomy" id="3023714"/>
    <lineage>
        <taxon>Bacteria</taxon>
        <taxon>Pseudomonadati</taxon>
        <taxon>Pseudomonadota</taxon>
        <taxon>Gammaproteobacteria</taxon>
        <taxon>Alteromonadales</taxon>
        <taxon>Pseudoalteromonadaceae</taxon>
        <taxon>Psychrosphaera</taxon>
    </lineage>
</organism>
<evidence type="ECO:0000256" key="17">
    <source>
        <dbReference type="ARBA" id="ARBA00023237"/>
    </source>
</evidence>
<gene>
    <name evidence="19" type="ORF">PN838_06400</name>
</gene>
<comment type="function">
    <text evidence="18">Hydrolysis of phosphatidylcholine with phospholipase A2 (EC 3.1.1.4) and phospholipase A1 (EC 3.1.1.32) activities.</text>
</comment>
<keyword evidence="15 18" id="KW-0443">Lipid metabolism</keyword>
<keyword evidence="8" id="KW-1134">Transmembrane beta strand</keyword>
<sequence>MRIINEKATEFNPFVITPHKHSYIMPVSYSDNFNSEAYSEVGTNIDHMKNYEAKYQISLKVPLFTSDIFVPRDSLYFGMTIQAWWQLYSEKLSRPFRETNYQPEIFYQAPLPFKPFGGNMGFELGIEHQSNGQSQLLSRSWNRIKFGILYERGDHFVAFRPWYRLPEGDKEDPLSPIGDDNPDIEDYMGHYTIDAAYAFSDTRKIAVMIRKNWRTGNGAIEINFTKPIFGRMIGLVQYFSGYGESLIDYNHKQQKIGFGIALTEIF</sequence>
<evidence type="ECO:0000256" key="18">
    <source>
        <dbReference type="RuleBase" id="RU366027"/>
    </source>
</evidence>
<evidence type="ECO:0000256" key="16">
    <source>
        <dbReference type="ARBA" id="ARBA00023136"/>
    </source>
</evidence>
<dbReference type="EMBL" id="JAQOMS010000002">
    <property type="protein sequence ID" value="MDC2888454.1"/>
    <property type="molecule type" value="Genomic_DNA"/>
</dbReference>
<dbReference type="EC" id="3.1.1.32" evidence="5 18"/>
<evidence type="ECO:0000256" key="9">
    <source>
        <dbReference type="ARBA" id="ARBA00022692"/>
    </source>
</evidence>
<dbReference type="Proteomes" id="UP001528411">
    <property type="component" value="Unassembled WGS sequence"/>
</dbReference>
<comment type="cofactor">
    <cofactor evidence="18">
        <name>Ca(2+)</name>
        <dbReference type="ChEBI" id="CHEBI:29108"/>
    </cofactor>
    <text evidence="18">Binds 1 Ca(2+) ion per monomer. In the dimeric form the Ca(2+) is bound by different amino acids with binding of each Ca(2+) shared with ligands coming from each monomer. The Ca(2+) ion may have a role in catalysis.</text>
</comment>
<accession>A0ABT5FBD9</accession>
<evidence type="ECO:0000256" key="1">
    <source>
        <dbReference type="ARBA" id="ARBA00000111"/>
    </source>
</evidence>
<keyword evidence="14 18" id="KW-0442">Lipid degradation</keyword>
<keyword evidence="16" id="KW-0472">Membrane</keyword>
<keyword evidence="17 18" id="KW-0998">Cell outer membrane</keyword>
<evidence type="ECO:0000256" key="7">
    <source>
        <dbReference type="ARBA" id="ARBA00021726"/>
    </source>
</evidence>
<protein>
    <recommendedName>
        <fullName evidence="7 18">Phospholipase A1</fullName>
        <ecNumber evidence="5 18">3.1.1.32</ecNumber>
        <ecNumber evidence="6 18">3.1.1.4</ecNumber>
    </recommendedName>
    <alternativeName>
        <fullName evidence="18">Phosphatidylcholine 1-acylhydrolase</fullName>
    </alternativeName>
</protein>
<dbReference type="CDD" id="cd00541">
    <property type="entry name" value="OMPLA"/>
    <property type="match status" value="1"/>
</dbReference>
<keyword evidence="9" id="KW-0812">Transmembrane</keyword>
<evidence type="ECO:0000256" key="13">
    <source>
        <dbReference type="ARBA" id="ARBA00022837"/>
    </source>
</evidence>
<evidence type="ECO:0000256" key="10">
    <source>
        <dbReference type="ARBA" id="ARBA00022723"/>
    </source>
</evidence>
<dbReference type="Gene3D" id="2.40.230.10">
    <property type="entry name" value="Phospholipase A1"/>
    <property type="match status" value="1"/>
</dbReference>
<comment type="catalytic activity">
    <reaction evidence="1 18">
        <text>a 1,2-diacyl-sn-glycero-3-phosphocholine + H2O = a 2-acyl-sn-glycero-3-phosphocholine + a fatty acid + H(+)</text>
        <dbReference type="Rhea" id="RHEA:18689"/>
        <dbReference type="ChEBI" id="CHEBI:15377"/>
        <dbReference type="ChEBI" id="CHEBI:15378"/>
        <dbReference type="ChEBI" id="CHEBI:28868"/>
        <dbReference type="ChEBI" id="CHEBI:57643"/>
        <dbReference type="ChEBI" id="CHEBI:57875"/>
        <dbReference type="EC" id="3.1.1.32"/>
    </reaction>
</comment>
<evidence type="ECO:0000256" key="4">
    <source>
        <dbReference type="ARBA" id="ARBA00011702"/>
    </source>
</evidence>
<keyword evidence="11" id="KW-0732">Signal</keyword>
<evidence type="ECO:0000256" key="11">
    <source>
        <dbReference type="ARBA" id="ARBA00022729"/>
    </source>
</evidence>
<dbReference type="InterPro" id="IPR003187">
    <property type="entry name" value="PLipase_A1"/>
</dbReference>
<keyword evidence="12 18" id="KW-0378">Hydrolase</keyword>
<comment type="subunit">
    <text evidence="4 18">Homodimer; dimerization is reversible, and the dimeric form is the active one.</text>
</comment>
<comment type="subcellular location">
    <subcellularLocation>
        <location evidence="18">Cell outer membrane</location>
        <topology evidence="18">Multi-pass membrane protein</topology>
    </subcellularLocation>
    <text evidence="18">One of the very few enzymes located there.</text>
</comment>
<evidence type="ECO:0000256" key="15">
    <source>
        <dbReference type="ARBA" id="ARBA00023098"/>
    </source>
</evidence>
<dbReference type="EC" id="3.1.1.4" evidence="6 18"/>
<dbReference type="Pfam" id="PF02253">
    <property type="entry name" value="PLA1"/>
    <property type="match status" value="1"/>
</dbReference>
<dbReference type="PRINTS" id="PR01486">
    <property type="entry name" value="PHPHLIPASEA1"/>
</dbReference>
<dbReference type="RefSeq" id="WP_272180070.1">
    <property type="nucleotide sequence ID" value="NZ_JAQOMS010000002.1"/>
</dbReference>
<comment type="caution">
    <text evidence="19">The sequence shown here is derived from an EMBL/GenBank/DDBJ whole genome shotgun (WGS) entry which is preliminary data.</text>
</comment>
<evidence type="ECO:0000256" key="5">
    <source>
        <dbReference type="ARBA" id="ARBA00013179"/>
    </source>
</evidence>
<evidence type="ECO:0000256" key="12">
    <source>
        <dbReference type="ARBA" id="ARBA00022801"/>
    </source>
</evidence>
<comment type="similarity">
    <text evidence="3 18">Belongs to the phospholipase A1 family.</text>
</comment>